<evidence type="ECO:0000313" key="2">
    <source>
        <dbReference type="EMBL" id="MBB6143484.1"/>
    </source>
</evidence>
<proteinExistence type="predicted"/>
<dbReference type="AlphaFoldDB" id="A0A841JZR0"/>
<reference evidence="2 3" key="1">
    <citation type="submission" date="2020-08" db="EMBL/GenBank/DDBJ databases">
        <title>Genomic Encyclopedia of Type Strains, Phase IV (KMG-IV): sequencing the most valuable type-strain genomes for metagenomic binning, comparative biology and taxonomic classification.</title>
        <authorList>
            <person name="Goeker M."/>
        </authorList>
    </citation>
    <scope>NUCLEOTIDE SEQUENCE [LARGE SCALE GENOMIC DNA]</scope>
    <source>
        <strain evidence="2 3">DSM 103733</strain>
    </source>
</reference>
<sequence>MSELIPRLKDETRGAQSKGTRSVRLTGKHAF</sequence>
<comment type="caution">
    <text evidence="2">The sequence shown here is derived from an EMBL/GenBank/DDBJ whole genome shotgun (WGS) entry which is preliminary data.</text>
</comment>
<dbReference type="Proteomes" id="UP000538666">
    <property type="component" value="Unassembled WGS sequence"/>
</dbReference>
<keyword evidence="3" id="KW-1185">Reference proteome</keyword>
<accession>A0A841JZR0</accession>
<gene>
    <name evidence="2" type="ORF">HNQ77_001428</name>
</gene>
<protein>
    <submittedName>
        <fullName evidence="2">Uncharacterized protein</fullName>
    </submittedName>
</protein>
<evidence type="ECO:0000256" key="1">
    <source>
        <dbReference type="SAM" id="MobiDB-lite"/>
    </source>
</evidence>
<evidence type="ECO:0000313" key="3">
    <source>
        <dbReference type="Proteomes" id="UP000538666"/>
    </source>
</evidence>
<dbReference type="EMBL" id="JACHEK010000002">
    <property type="protein sequence ID" value="MBB6143484.1"/>
    <property type="molecule type" value="Genomic_DNA"/>
</dbReference>
<name>A0A841JZR0_9BACT</name>
<organism evidence="2 3">
    <name type="scientific">Silvibacterium bohemicum</name>
    <dbReference type="NCBI Taxonomy" id="1577686"/>
    <lineage>
        <taxon>Bacteria</taxon>
        <taxon>Pseudomonadati</taxon>
        <taxon>Acidobacteriota</taxon>
        <taxon>Terriglobia</taxon>
        <taxon>Terriglobales</taxon>
        <taxon>Acidobacteriaceae</taxon>
        <taxon>Silvibacterium</taxon>
    </lineage>
</organism>
<feature type="compositionally biased region" description="Basic and acidic residues" evidence="1">
    <location>
        <begin position="1"/>
        <end position="13"/>
    </location>
</feature>
<feature type="region of interest" description="Disordered" evidence="1">
    <location>
        <begin position="1"/>
        <end position="31"/>
    </location>
</feature>